<comment type="caution">
    <text evidence="4">The sequence shown here is derived from an EMBL/GenBank/DDBJ whole genome shotgun (WGS) entry which is preliminary data.</text>
</comment>
<evidence type="ECO:0000256" key="2">
    <source>
        <dbReference type="SAM" id="SignalP"/>
    </source>
</evidence>
<proteinExistence type="inferred from homology"/>
<gene>
    <name evidence="4" type="ORF">Amme_094_004</name>
</gene>
<dbReference type="PRINTS" id="PR00483">
    <property type="entry name" value="BACPHPHTASE"/>
</dbReference>
<feature type="domain" description="Phosphatidic acid phosphatase type 2/haloperoxidase" evidence="3">
    <location>
        <begin position="110"/>
        <end position="221"/>
    </location>
</feature>
<keyword evidence="5" id="KW-1185">Reference proteome</keyword>
<dbReference type="PIRSF" id="PIRSF000897">
    <property type="entry name" value="Acid_Ptase_ClsA"/>
    <property type="match status" value="1"/>
</dbReference>
<dbReference type="EMBL" id="BAND01000094">
    <property type="protein sequence ID" value="GAJ30003.1"/>
    <property type="molecule type" value="Genomic_DNA"/>
</dbReference>
<organism evidence="4 5">
    <name type="scientific">Acidomonas methanolica NBRC 104435</name>
    <dbReference type="NCBI Taxonomy" id="1231351"/>
    <lineage>
        <taxon>Bacteria</taxon>
        <taxon>Pseudomonadati</taxon>
        <taxon>Pseudomonadota</taxon>
        <taxon>Alphaproteobacteria</taxon>
        <taxon>Acetobacterales</taxon>
        <taxon>Acetobacteraceae</taxon>
        <taxon>Acidomonas</taxon>
    </lineage>
</organism>
<evidence type="ECO:0000313" key="4">
    <source>
        <dbReference type="EMBL" id="GAJ30003.1"/>
    </source>
</evidence>
<dbReference type="Gene3D" id="1.20.144.10">
    <property type="entry name" value="Phosphatidic acid phosphatase type 2/haloperoxidase"/>
    <property type="match status" value="1"/>
</dbReference>
<evidence type="ECO:0000256" key="1">
    <source>
        <dbReference type="PIRNR" id="PIRNR000897"/>
    </source>
</evidence>
<dbReference type="InterPro" id="IPR036938">
    <property type="entry name" value="PAP2/HPO_sf"/>
</dbReference>
<evidence type="ECO:0000259" key="3">
    <source>
        <dbReference type="SMART" id="SM00014"/>
    </source>
</evidence>
<name>A0A023D778_ACIMT</name>
<dbReference type="GO" id="GO:0030288">
    <property type="term" value="C:outer membrane-bounded periplasmic space"/>
    <property type="evidence" value="ECO:0007669"/>
    <property type="project" value="InterPro"/>
</dbReference>
<dbReference type="InterPro" id="IPR001011">
    <property type="entry name" value="Acid_Pase_classA_bac"/>
</dbReference>
<accession>A0A023D778</accession>
<keyword evidence="2" id="KW-0732">Signal</keyword>
<dbReference type="GO" id="GO:0003993">
    <property type="term" value="F:acid phosphatase activity"/>
    <property type="evidence" value="ECO:0007669"/>
    <property type="project" value="UniProtKB-EC"/>
</dbReference>
<dbReference type="OrthoDB" id="9805301at2"/>
<keyword evidence="1" id="KW-0378">Hydrolase</keyword>
<protein>
    <recommendedName>
        <fullName evidence="1">Acid phosphatase</fullName>
        <ecNumber evidence="1">3.1.3.2</ecNumber>
    </recommendedName>
</protein>
<feature type="signal peptide" evidence="2">
    <location>
        <begin position="1"/>
        <end position="38"/>
    </location>
</feature>
<feature type="chain" id="PRO_5030001439" description="Acid phosphatase" evidence="2">
    <location>
        <begin position="39"/>
        <end position="267"/>
    </location>
</feature>
<dbReference type="CDD" id="cd03397">
    <property type="entry name" value="PAP2_acid_phosphatase"/>
    <property type="match status" value="1"/>
</dbReference>
<dbReference type="SUPFAM" id="SSF48317">
    <property type="entry name" value="Acid phosphatase/Vanadium-dependent haloperoxidase"/>
    <property type="match status" value="1"/>
</dbReference>
<sequence length="267" mass="28419">MVNPFSQMPSRRFFRMKMLAACGLSAIAATLATQQAQAVPTDAMLAPPPAVGSPLDKADHEIFEATRALKGTRRWTLATQDADLKPAALLKDFSCAAGFEIDAARAPHLVALIKSLQAQAKAAVSADKVAFARVRPFVGNDAPICTPRKPNAKSGFAYPSGHTTNGWSSALLLSRLLPEREAEILRRGRVIGESRIVCGVHWASDVTAGYQEGASVFARFETDPSTAAEIEAARAELAALKKTAPAPDGERCAIELDAAEHSPFTQP</sequence>
<dbReference type="Pfam" id="PF01569">
    <property type="entry name" value="PAP2"/>
    <property type="match status" value="1"/>
</dbReference>
<dbReference type="EC" id="3.1.3.2" evidence="1"/>
<reference evidence="5" key="1">
    <citation type="journal article" date="2014" name="FEMS Microbiol. Lett.">
        <title>Draft Genomic DNA Sequence of the Facultatively Methylotrophic Bacterium Acidomonas methanolica type strain MB58.</title>
        <authorList>
            <person name="Higashiura N."/>
            <person name="Hadano H."/>
            <person name="Hirakawa H."/>
            <person name="Matsutani M."/>
            <person name="Takabe S."/>
            <person name="Matsushita K."/>
            <person name="Azuma Y."/>
        </authorList>
    </citation>
    <scope>NUCLEOTIDE SEQUENCE [LARGE SCALE GENOMIC DNA]</scope>
    <source>
        <strain evidence="5">MB58</strain>
    </source>
</reference>
<reference evidence="4 5" key="2">
    <citation type="journal article" date="2014" name="FEMS Microbiol. Lett.">
        <title>Draft genomic DNA sequence of the facultatively methylotrophic bacterium Acidomonas methanolica type strain MB58.</title>
        <authorList>
            <person name="Higashiura N."/>
            <person name="Hadano H."/>
            <person name="Hirakawa H."/>
            <person name="Matsutani M."/>
            <person name="Takabe S."/>
            <person name="Matsushita K."/>
            <person name="Azuma Y."/>
        </authorList>
    </citation>
    <scope>NUCLEOTIDE SEQUENCE [LARGE SCALE GENOMIC DNA]</scope>
    <source>
        <strain evidence="4 5">MB58</strain>
    </source>
</reference>
<dbReference type="SMART" id="SM00014">
    <property type="entry name" value="acidPPc"/>
    <property type="match status" value="1"/>
</dbReference>
<comment type="catalytic activity">
    <reaction evidence="1">
        <text>a phosphate monoester + H2O = an alcohol + phosphate</text>
        <dbReference type="Rhea" id="RHEA:15017"/>
        <dbReference type="ChEBI" id="CHEBI:15377"/>
        <dbReference type="ChEBI" id="CHEBI:30879"/>
        <dbReference type="ChEBI" id="CHEBI:43474"/>
        <dbReference type="ChEBI" id="CHEBI:67140"/>
        <dbReference type="EC" id="3.1.3.2"/>
    </reaction>
</comment>
<dbReference type="AlphaFoldDB" id="A0A023D778"/>
<comment type="similarity">
    <text evidence="1">Belongs to the class A bacterial acid phosphatase family.</text>
</comment>
<evidence type="ECO:0000313" key="5">
    <source>
        <dbReference type="Proteomes" id="UP000019760"/>
    </source>
</evidence>
<dbReference type="InterPro" id="IPR000326">
    <property type="entry name" value="PAP2/HPO"/>
</dbReference>
<dbReference type="Proteomes" id="UP000019760">
    <property type="component" value="Unassembled WGS sequence"/>
</dbReference>